<dbReference type="InterPro" id="IPR004113">
    <property type="entry name" value="FAD-bd_oxidored_4_C"/>
</dbReference>
<dbReference type="PANTHER" id="PTHR43255:SF1">
    <property type="entry name" value="IRON-SULFUR-BINDING OXIDOREDUCTASE FADF-RELATED"/>
    <property type="match status" value="1"/>
</dbReference>
<dbReference type="Pfam" id="PF13534">
    <property type="entry name" value="Fer4_17"/>
    <property type="match status" value="1"/>
</dbReference>
<dbReference type="InterPro" id="IPR051460">
    <property type="entry name" value="HdrC_iron-sulfur_subunit"/>
</dbReference>
<comment type="similarity">
    <text evidence="1">Belongs to the HdrC family.</text>
</comment>
<sequence length="1015" mass="113160">MANTTYELTDEQKQGLSSMFGKGVNFSDRERHFYTHDVGALPSLVKKMLGNTKPAAIVKLRNEDDAVKLVNFARKYGIPVVPRAGASSGYGGVIPTKGGIIADVTPMRDIIKVDKDNFRVTVGAGIIWYDLETKLNEEGLAVQAVPSSALSATVGGWLAQNGVGYGSYEYGWSQDTMESARVVLPNGEVRDFPGEELGKITGSMGTVGIITQVTLRVREHEKTAAISAGFPDARSMQAAIQKVGERKVPVWAVSFLNPQWANMKNQAPPKTHYGKPVDEHRPHLPELYICNFAYPASRDVSGLKDIIREAGGEVLPEEIAEHETQEWFRSMKVKRLGPSFIPAEVVVPVGSIGTMFEEIGKKIGLPVLVEGMVVKGHEAVMLCFIPHSERSSKYNLAFPLALSIVKIAEDNGGRIYSSGLYFSRKAEKVFGERLKSIRELKKSTDPDDIMNPETLTGKSLMQTGLSFARAFEPMARTMGNMSGVGRQEFRDEKGIPGDVLSHAFTCAQCGYCVNECDQYYGRGWESQSPRGKWFFLKEYVGGRMELDQEQADTFLACTTCEMCDHYCQLDLPIERSWMTLRENLVQKKKMMTIPPFEIMAQSLEKERNIWASYRKDRDQWLPDDIRAKIKDKAEIGYFAGCTASFVERDVAVGTVRLLDEAGVEFTYLGDKESCCGIPMLVAGKWDLFEKIMKMNTANMQKKGVKTVVTSCPACLLMWRTIYPQWAEKLGMEYGIEAKHYSEVLADKLDVLKPKFKQPLNKVVAWHDSCHIGRAGAGIYDAPRELLKAIPGVEFREMEHNRERALCCGSVVTLIDEPEVASKIGNVRLQEAKDQKADIMAALCPCCLVQFRVAARDNNVNMEIQDLGALAARSLGYDIPDTTNVALGAWVTFEKMIELMEPENMTEMMVELLPDMIGAMPSYMQAMMKTVKYVPGMDALMKPMMPKMMPLLMPSLMPKVMPKMLVAVEKRVPMPPHMKEQMPDLMPAAMANLMPNMLPQIAPLLTPKMIEYIKAN</sequence>
<dbReference type="AlphaFoldDB" id="A0AAE3H9A7"/>
<evidence type="ECO:0000259" key="9">
    <source>
        <dbReference type="PROSITE" id="PS51387"/>
    </source>
</evidence>
<dbReference type="PANTHER" id="PTHR43255">
    <property type="entry name" value="IRON-SULFUR-BINDING OXIDOREDUCTASE FADF-RELATED-RELATED"/>
    <property type="match status" value="1"/>
</dbReference>
<gene>
    <name evidence="10" type="ORF">PV02_02770</name>
</gene>
<dbReference type="Gene3D" id="1.10.1060.10">
    <property type="entry name" value="Alpha-helical ferredoxin"/>
    <property type="match status" value="1"/>
</dbReference>
<dbReference type="InterPro" id="IPR016166">
    <property type="entry name" value="FAD-bd_PCMH"/>
</dbReference>
<dbReference type="Proteomes" id="UP001206983">
    <property type="component" value="Unassembled WGS sequence"/>
</dbReference>
<dbReference type="Gene3D" id="3.30.465.10">
    <property type="match status" value="1"/>
</dbReference>
<dbReference type="GO" id="GO:0051539">
    <property type="term" value="F:4 iron, 4 sulfur cluster binding"/>
    <property type="evidence" value="ECO:0007669"/>
    <property type="project" value="UniProtKB-KW"/>
</dbReference>
<proteinExistence type="inferred from homology"/>
<evidence type="ECO:0000256" key="1">
    <source>
        <dbReference type="ARBA" id="ARBA00007097"/>
    </source>
</evidence>
<dbReference type="PROSITE" id="PS51387">
    <property type="entry name" value="FAD_PCMH"/>
    <property type="match status" value="1"/>
</dbReference>
<dbReference type="GO" id="GO:0005886">
    <property type="term" value="C:plasma membrane"/>
    <property type="evidence" value="ECO:0007669"/>
    <property type="project" value="TreeGrafter"/>
</dbReference>
<name>A0AAE3H9A7_9EURY</name>
<keyword evidence="8" id="KW-0411">Iron-sulfur</keyword>
<keyword evidence="6" id="KW-0560">Oxidoreductase</keyword>
<evidence type="ECO:0000256" key="2">
    <source>
        <dbReference type="ARBA" id="ARBA00022485"/>
    </source>
</evidence>
<evidence type="ECO:0000256" key="5">
    <source>
        <dbReference type="ARBA" id="ARBA00022827"/>
    </source>
</evidence>
<feature type="domain" description="FAD-binding PCMH-type" evidence="9">
    <location>
        <begin position="50"/>
        <end position="220"/>
    </location>
</feature>
<keyword evidence="2" id="KW-0004">4Fe-4S</keyword>
<dbReference type="InterPro" id="IPR009051">
    <property type="entry name" value="Helical_ferredxn"/>
</dbReference>
<dbReference type="InterPro" id="IPR004017">
    <property type="entry name" value="Cys_rich_dom"/>
</dbReference>
<dbReference type="GO" id="GO:0016491">
    <property type="term" value="F:oxidoreductase activity"/>
    <property type="evidence" value="ECO:0007669"/>
    <property type="project" value="UniProtKB-KW"/>
</dbReference>
<dbReference type="InterPro" id="IPR036318">
    <property type="entry name" value="FAD-bd_PCMH-like_sf"/>
</dbReference>
<accession>A0AAE3H9A7</accession>
<dbReference type="InterPro" id="IPR016169">
    <property type="entry name" value="FAD-bd_PCMH_sub2"/>
</dbReference>
<dbReference type="Pfam" id="PF02913">
    <property type="entry name" value="FAD-oxidase_C"/>
    <property type="match status" value="1"/>
</dbReference>
<keyword evidence="7" id="KW-0408">Iron</keyword>
<keyword evidence="11" id="KW-1185">Reference proteome</keyword>
<evidence type="ECO:0000313" key="10">
    <source>
        <dbReference type="EMBL" id="MCQ6962095.1"/>
    </source>
</evidence>
<dbReference type="RefSeq" id="WP_256621849.1">
    <property type="nucleotide sequence ID" value="NZ_JTEO01000002.1"/>
</dbReference>
<comment type="caution">
    <text evidence="10">The sequence shown here is derived from an EMBL/GenBank/DDBJ whole genome shotgun (WGS) entry which is preliminary data.</text>
</comment>
<keyword evidence="4" id="KW-0479">Metal-binding</keyword>
<evidence type="ECO:0000256" key="3">
    <source>
        <dbReference type="ARBA" id="ARBA00022630"/>
    </source>
</evidence>
<dbReference type="GO" id="GO:0046872">
    <property type="term" value="F:metal ion binding"/>
    <property type="evidence" value="ECO:0007669"/>
    <property type="project" value="UniProtKB-KW"/>
</dbReference>
<evidence type="ECO:0000256" key="7">
    <source>
        <dbReference type="ARBA" id="ARBA00023004"/>
    </source>
</evidence>
<dbReference type="Pfam" id="PF02754">
    <property type="entry name" value="CCG"/>
    <property type="match status" value="2"/>
</dbReference>
<dbReference type="EMBL" id="JTEO01000002">
    <property type="protein sequence ID" value="MCQ6962095.1"/>
    <property type="molecule type" value="Genomic_DNA"/>
</dbReference>
<keyword evidence="3" id="KW-0285">Flavoprotein</keyword>
<dbReference type="InterPro" id="IPR006094">
    <property type="entry name" value="Oxid_FAD_bind_N"/>
</dbReference>
<reference evidence="10 11" key="1">
    <citation type="journal article" date="2011" name="Appl. Environ. Microbiol.">
        <title>Methanogenic archaea isolated from Taiwan's Chelungpu fault.</title>
        <authorList>
            <person name="Wu S.Y."/>
            <person name="Lai M.C."/>
        </authorList>
    </citation>
    <scope>NUCLEOTIDE SEQUENCE [LARGE SCALE GENOMIC DNA]</scope>
    <source>
        <strain evidence="10 11">St545Mb</strain>
    </source>
</reference>
<keyword evidence="5" id="KW-0274">FAD</keyword>
<dbReference type="SUPFAM" id="SSF56176">
    <property type="entry name" value="FAD-binding/transporter-associated domain-like"/>
    <property type="match status" value="1"/>
</dbReference>
<evidence type="ECO:0000313" key="11">
    <source>
        <dbReference type="Proteomes" id="UP001206983"/>
    </source>
</evidence>
<dbReference type="GO" id="GO:0071949">
    <property type="term" value="F:FAD binding"/>
    <property type="evidence" value="ECO:0007669"/>
    <property type="project" value="InterPro"/>
</dbReference>
<dbReference type="InterPro" id="IPR016164">
    <property type="entry name" value="FAD-linked_Oxase-like_C"/>
</dbReference>
<evidence type="ECO:0000256" key="6">
    <source>
        <dbReference type="ARBA" id="ARBA00023002"/>
    </source>
</evidence>
<protein>
    <submittedName>
        <fullName evidence="10">Fe-S oxidoreductase</fullName>
    </submittedName>
</protein>
<evidence type="ECO:0000256" key="4">
    <source>
        <dbReference type="ARBA" id="ARBA00022723"/>
    </source>
</evidence>
<dbReference type="SUPFAM" id="SSF55103">
    <property type="entry name" value="FAD-linked oxidases, C-terminal domain"/>
    <property type="match status" value="1"/>
</dbReference>
<evidence type="ECO:0000256" key="8">
    <source>
        <dbReference type="ARBA" id="ARBA00023014"/>
    </source>
</evidence>
<dbReference type="SUPFAM" id="SSF46548">
    <property type="entry name" value="alpha-helical ferredoxin"/>
    <property type="match status" value="1"/>
</dbReference>
<dbReference type="Pfam" id="PF01565">
    <property type="entry name" value="FAD_binding_4"/>
    <property type="match status" value="1"/>
</dbReference>
<organism evidence="10 11">
    <name type="scientific">Methanolobus chelungpuianus</name>
    <dbReference type="NCBI Taxonomy" id="502115"/>
    <lineage>
        <taxon>Archaea</taxon>
        <taxon>Methanobacteriati</taxon>
        <taxon>Methanobacteriota</taxon>
        <taxon>Stenosarchaea group</taxon>
        <taxon>Methanomicrobia</taxon>
        <taxon>Methanosarcinales</taxon>
        <taxon>Methanosarcinaceae</taxon>
        <taxon>Methanolobus</taxon>
    </lineage>
</organism>